<organism evidence="1 2">
    <name type="scientific">Syntrophobacter fumaroxidans (strain DSM 10017 / MPOB)</name>
    <dbReference type="NCBI Taxonomy" id="335543"/>
    <lineage>
        <taxon>Bacteria</taxon>
        <taxon>Pseudomonadati</taxon>
        <taxon>Thermodesulfobacteriota</taxon>
        <taxon>Syntrophobacteria</taxon>
        <taxon>Syntrophobacterales</taxon>
        <taxon>Syntrophobacteraceae</taxon>
        <taxon>Syntrophobacter</taxon>
    </lineage>
</organism>
<reference evidence="1 2" key="1">
    <citation type="submission" date="2006-10" db="EMBL/GenBank/DDBJ databases">
        <title>Complete sequence of Syntrophobacter fumaroxidans MPOB.</title>
        <authorList>
            <consortium name="US DOE Joint Genome Institute"/>
            <person name="Copeland A."/>
            <person name="Lucas S."/>
            <person name="Lapidus A."/>
            <person name="Barry K."/>
            <person name="Detter J.C."/>
            <person name="Glavina del Rio T."/>
            <person name="Hammon N."/>
            <person name="Israni S."/>
            <person name="Pitluck S."/>
            <person name="Goltsman E.G."/>
            <person name="Martinez M."/>
            <person name="Schmutz J."/>
            <person name="Larimer F."/>
            <person name="Land M."/>
            <person name="Hauser L."/>
            <person name="Kyrpides N."/>
            <person name="Kim E."/>
            <person name="Boone D.R."/>
            <person name="Brockman F."/>
            <person name="Culley D."/>
            <person name="Ferry J."/>
            <person name="Gunsalus R."/>
            <person name="McInerney M.J."/>
            <person name="Morrison M."/>
            <person name="Plugge C."/>
            <person name="Rohlin L."/>
            <person name="Scholten J."/>
            <person name="Sieber J."/>
            <person name="Stams A.J.M."/>
            <person name="Worm P."/>
            <person name="Henstra A.M."/>
            <person name="Richardson P."/>
        </authorList>
    </citation>
    <scope>NUCLEOTIDE SEQUENCE [LARGE SCALE GENOMIC DNA]</scope>
    <source>
        <strain evidence="2">DSM 10017 / MPOB</strain>
    </source>
</reference>
<dbReference type="AlphaFoldDB" id="A0LJJ7"/>
<dbReference type="Proteomes" id="UP000001784">
    <property type="component" value="Chromosome"/>
</dbReference>
<dbReference type="EMBL" id="CP000478">
    <property type="protein sequence ID" value="ABK17599.1"/>
    <property type="molecule type" value="Genomic_DNA"/>
</dbReference>
<dbReference type="KEGG" id="sfu:Sfum_1914"/>
<protein>
    <submittedName>
        <fullName evidence="1">Uncharacterized protein</fullName>
    </submittedName>
</protein>
<accession>A0LJJ7</accession>
<name>A0LJJ7_SYNFM</name>
<sequence>MPGIARNGAVADIIQFKDRGGGRGDNVIVRRPLEFRRGEWRSGFVMMCTREESGRFEAHREDALRAEGHRHVAFVPDHITLDGGLHFTVMGLYRHRDDEASMRRVYRLAAMMECVTKEPSPILRTDLLRRFYKTITEERDALRVIWRGSVQDFLLPVHPVWYDLQRFGRRVAGAGSLKALYDVIREESDAQFDVLSLHYVFYLPESFVG</sequence>
<dbReference type="HOGENOM" id="CLU_1314857_0_0_7"/>
<evidence type="ECO:0000313" key="2">
    <source>
        <dbReference type="Proteomes" id="UP000001784"/>
    </source>
</evidence>
<dbReference type="STRING" id="335543.Sfum_1914"/>
<gene>
    <name evidence="1" type="ordered locus">Sfum_1914</name>
</gene>
<dbReference type="eggNOG" id="ENOG502ZDSI">
    <property type="taxonomic scope" value="Bacteria"/>
</dbReference>
<dbReference type="InParanoid" id="A0LJJ7"/>
<evidence type="ECO:0000313" key="1">
    <source>
        <dbReference type="EMBL" id="ABK17599.1"/>
    </source>
</evidence>
<proteinExistence type="predicted"/>
<keyword evidence="2" id="KW-1185">Reference proteome</keyword>